<evidence type="ECO:0000256" key="2">
    <source>
        <dbReference type="ARBA" id="ARBA00009399"/>
    </source>
</evidence>
<feature type="transmembrane region" description="Helical" evidence="6">
    <location>
        <begin position="326"/>
        <end position="352"/>
    </location>
</feature>
<protein>
    <submittedName>
        <fullName evidence="8">GtrA family protein</fullName>
    </submittedName>
</protein>
<dbReference type="PANTHER" id="PTHR38459">
    <property type="entry name" value="PROPHAGE BACTOPRENOL-LINKED GLUCOSE TRANSLOCASE HOMOLOG"/>
    <property type="match status" value="1"/>
</dbReference>
<accession>A0ABS0GLZ7</accession>
<evidence type="ECO:0000313" key="8">
    <source>
        <dbReference type="EMBL" id="MBF9003468.1"/>
    </source>
</evidence>
<keyword evidence="9" id="KW-1185">Reference proteome</keyword>
<sequence>MMKRLSQVNALICTNLQQKMRFIMVGGFNTAVSYLSFVAIYQQINNYILASILAYCIGVLCSFLLNRGFVFNSKSESGQFIPFVIVNLASLGASTLSLFLLVSELHLNAYLGQFFSIFVSMTMNYLGYQRIFKQGVSMNTIVGSALNENKPWNIYTIIRVLILLVCAAVTVHNAYTSVLVNIAHDALPYMADYTGKFTSEGRWINFALFEFSRSMNAQLANAICYLFIGIFGYNVSMALKKDKWLALLFAMTVMNIPYFTMLFKWPMTLYPGCIMLALFSYYRERISVAKMLLLSGILLFATYPAFYFVMPLIYLAQLKQSSFKEWIVFMLWWAAGYVLGYAVANGLIYLYTGLVEGNAHFMQMATWRKENPVHGLASLVANFDRSLDDFVRNAKFIAELSAWFYLPALVIALLTVKDNVKYYLTVVAVIISIYASVIVLGVHVPLRSGITLPLGIAMVVFLVKTPWLRYVNILLLLIPLAFQTYTYNTRYNATRIVMAQVIEYNDVHDYIDDTAQYDHVVATVDKEKMSQWMTQHTGSKQFKNLANLEYHMIRPYFYKVGIPDKDIDVKYIKQSDAVKGETKVKIKDRTLYVDFY</sequence>
<name>A0ABS0GLZ7_9VIBR</name>
<gene>
    <name evidence="8" type="ORF">I1A42_23590</name>
</gene>
<organism evidence="8 9">
    <name type="scientific">Vibrio nitrifigilis</name>
    <dbReference type="NCBI Taxonomy" id="2789781"/>
    <lineage>
        <taxon>Bacteria</taxon>
        <taxon>Pseudomonadati</taxon>
        <taxon>Pseudomonadota</taxon>
        <taxon>Gammaproteobacteria</taxon>
        <taxon>Vibrionales</taxon>
        <taxon>Vibrionaceae</taxon>
        <taxon>Vibrio</taxon>
    </lineage>
</organism>
<feature type="transmembrane region" description="Helical" evidence="6">
    <location>
        <begin position="47"/>
        <end position="68"/>
    </location>
</feature>
<feature type="transmembrane region" description="Helical" evidence="6">
    <location>
        <begin position="219"/>
        <end position="237"/>
    </location>
</feature>
<feature type="transmembrane region" description="Helical" evidence="6">
    <location>
        <begin position="244"/>
        <end position="261"/>
    </location>
</feature>
<keyword evidence="4 6" id="KW-1133">Transmembrane helix</keyword>
<dbReference type="Proteomes" id="UP000597206">
    <property type="component" value="Unassembled WGS sequence"/>
</dbReference>
<dbReference type="InterPro" id="IPR007267">
    <property type="entry name" value="GtrA_DPMS_TM"/>
</dbReference>
<dbReference type="Pfam" id="PF04138">
    <property type="entry name" value="GtrA_DPMS_TM"/>
    <property type="match status" value="1"/>
</dbReference>
<dbReference type="PANTHER" id="PTHR38459:SF1">
    <property type="entry name" value="PROPHAGE BACTOPRENOL-LINKED GLUCOSE TRANSLOCASE HOMOLOG"/>
    <property type="match status" value="1"/>
</dbReference>
<evidence type="ECO:0000256" key="6">
    <source>
        <dbReference type="SAM" id="Phobius"/>
    </source>
</evidence>
<dbReference type="InterPro" id="IPR051401">
    <property type="entry name" value="GtrA_CellWall_Glycosyl"/>
</dbReference>
<evidence type="ECO:0000256" key="4">
    <source>
        <dbReference type="ARBA" id="ARBA00022989"/>
    </source>
</evidence>
<feature type="transmembrane region" description="Helical" evidence="6">
    <location>
        <begin position="107"/>
        <end position="128"/>
    </location>
</feature>
<evidence type="ECO:0000256" key="3">
    <source>
        <dbReference type="ARBA" id="ARBA00022692"/>
    </source>
</evidence>
<dbReference type="RefSeq" id="WP_196125400.1">
    <property type="nucleotide sequence ID" value="NZ_JADPMR010000004.1"/>
</dbReference>
<dbReference type="EMBL" id="JADPMR010000004">
    <property type="protein sequence ID" value="MBF9003468.1"/>
    <property type="molecule type" value="Genomic_DNA"/>
</dbReference>
<feature type="transmembrane region" description="Helical" evidence="6">
    <location>
        <begin position="80"/>
        <end position="101"/>
    </location>
</feature>
<proteinExistence type="inferred from homology"/>
<keyword evidence="5 6" id="KW-0472">Membrane</keyword>
<evidence type="ECO:0000256" key="5">
    <source>
        <dbReference type="ARBA" id="ARBA00023136"/>
    </source>
</evidence>
<evidence type="ECO:0000313" key="9">
    <source>
        <dbReference type="Proteomes" id="UP000597206"/>
    </source>
</evidence>
<feature type="transmembrane region" description="Helical" evidence="6">
    <location>
        <begin position="396"/>
        <end position="416"/>
    </location>
</feature>
<comment type="subcellular location">
    <subcellularLocation>
        <location evidence="1">Membrane</location>
        <topology evidence="1">Multi-pass membrane protein</topology>
    </subcellularLocation>
</comment>
<evidence type="ECO:0000256" key="1">
    <source>
        <dbReference type="ARBA" id="ARBA00004141"/>
    </source>
</evidence>
<evidence type="ECO:0000259" key="7">
    <source>
        <dbReference type="Pfam" id="PF04138"/>
    </source>
</evidence>
<comment type="caution">
    <text evidence="8">The sequence shown here is derived from an EMBL/GenBank/DDBJ whole genome shotgun (WGS) entry which is preliminary data.</text>
</comment>
<feature type="transmembrane region" description="Helical" evidence="6">
    <location>
        <begin position="422"/>
        <end position="446"/>
    </location>
</feature>
<feature type="transmembrane region" description="Helical" evidence="6">
    <location>
        <begin position="154"/>
        <end position="175"/>
    </location>
</feature>
<feature type="domain" description="GtrA/DPMS transmembrane" evidence="7">
    <location>
        <begin position="21"/>
        <end position="131"/>
    </location>
</feature>
<comment type="similarity">
    <text evidence="2">Belongs to the GtrA family.</text>
</comment>
<feature type="transmembrane region" description="Helical" evidence="6">
    <location>
        <begin position="291"/>
        <end position="314"/>
    </location>
</feature>
<reference evidence="8 9" key="1">
    <citation type="submission" date="2020-11" db="EMBL/GenBank/DDBJ databases">
        <title>Vibrio nitrifigilis sp. nov., a marine nitrogen-fixing bacterium isolated from the lagoon sediment of an islet inside an atoll.</title>
        <authorList>
            <person name="Wang L.-T."/>
            <person name="Shieh W.Y."/>
        </authorList>
    </citation>
    <scope>NUCLEOTIDE SEQUENCE [LARGE SCALE GENOMIC DNA]</scope>
    <source>
        <strain evidence="8 9">NFV-1</strain>
    </source>
</reference>
<keyword evidence="3 6" id="KW-0812">Transmembrane</keyword>
<feature type="transmembrane region" description="Helical" evidence="6">
    <location>
        <begin position="467"/>
        <end position="485"/>
    </location>
</feature>
<feature type="transmembrane region" description="Helical" evidence="6">
    <location>
        <begin position="21"/>
        <end position="41"/>
    </location>
</feature>